<dbReference type="AlphaFoldDB" id="A0A645H0X0"/>
<dbReference type="EMBL" id="VSSQ01084812">
    <property type="protein sequence ID" value="MPN32677.1"/>
    <property type="molecule type" value="Genomic_DNA"/>
</dbReference>
<feature type="region of interest" description="Disordered" evidence="1">
    <location>
        <begin position="103"/>
        <end position="145"/>
    </location>
</feature>
<gene>
    <name evidence="2" type="ORF">SDC9_180157</name>
</gene>
<evidence type="ECO:0000256" key="1">
    <source>
        <dbReference type="SAM" id="MobiDB-lite"/>
    </source>
</evidence>
<protein>
    <submittedName>
        <fullName evidence="2">Uncharacterized protein</fullName>
    </submittedName>
</protein>
<organism evidence="2">
    <name type="scientific">bioreactor metagenome</name>
    <dbReference type="NCBI Taxonomy" id="1076179"/>
    <lineage>
        <taxon>unclassified sequences</taxon>
        <taxon>metagenomes</taxon>
        <taxon>ecological metagenomes</taxon>
    </lineage>
</organism>
<evidence type="ECO:0000313" key="2">
    <source>
        <dbReference type="EMBL" id="MPN32677.1"/>
    </source>
</evidence>
<comment type="caution">
    <text evidence="2">The sequence shown here is derived from an EMBL/GenBank/DDBJ whole genome shotgun (WGS) entry which is preliminary data.</text>
</comment>
<accession>A0A645H0X0</accession>
<feature type="compositionally biased region" description="Low complexity" evidence="1">
    <location>
        <begin position="109"/>
        <end position="118"/>
    </location>
</feature>
<sequence>MCRKEIVFLYRSRRRLSGTMTADVESPAMLKVLLGAIVVSEMAAAFSERDASGVCFAQGKTMSEWISSATMRAFRSAQRSTIRASSSLVHTRPTGLCGEQRNIMVTDGSSLRSRSSKSISKRSPVKRSGFSTIRRPRPPMTSKNG</sequence>
<proteinExistence type="predicted"/>
<reference evidence="2" key="1">
    <citation type="submission" date="2019-08" db="EMBL/GenBank/DDBJ databases">
        <authorList>
            <person name="Kucharzyk K."/>
            <person name="Murdoch R.W."/>
            <person name="Higgins S."/>
            <person name="Loffler F."/>
        </authorList>
    </citation>
    <scope>NUCLEOTIDE SEQUENCE</scope>
</reference>
<name>A0A645H0X0_9ZZZZ</name>